<dbReference type="SUPFAM" id="SSF48403">
    <property type="entry name" value="Ankyrin repeat"/>
    <property type="match status" value="1"/>
</dbReference>
<dbReference type="GO" id="GO:0005634">
    <property type="term" value="C:nucleus"/>
    <property type="evidence" value="ECO:0007669"/>
    <property type="project" value="TreeGrafter"/>
</dbReference>
<dbReference type="GeneID" id="43673207"/>
<dbReference type="Pfam" id="PF12796">
    <property type="entry name" value="Ank_2"/>
    <property type="match status" value="1"/>
</dbReference>
<dbReference type="PANTHER" id="PTHR24126:SF63">
    <property type="match status" value="1"/>
</dbReference>
<dbReference type="GO" id="GO:0006357">
    <property type="term" value="P:regulation of transcription by RNA polymerase II"/>
    <property type="evidence" value="ECO:0007669"/>
    <property type="project" value="TreeGrafter"/>
</dbReference>
<evidence type="ECO:0000313" key="5">
    <source>
        <dbReference type="Proteomes" id="UP000325579"/>
    </source>
</evidence>
<dbReference type="RefSeq" id="XP_031934492.1">
    <property type="nucleotide sequence ID" value="XM_032088516.1"/>
</dbReference>
<keyword evidence="5" id="KW-1185">Reference proteome</keyword>
<dbReference type="AlphaFoldDB" id="A0A5N7CU83"/>
<dbReference type="PROSITE" id="PS50297">
    <property type="entry name" value="ANK_REP_REGION"/>
    <property type="match status" value="1"/>
</dbReference>
<feature type="repeat" description="ANK" evidence="3">
    <location>
        <begin position="44"/>
        <end position="76"/>
    </location>
</feature>
<keyword evidence="2 3" id="KW-0040">ANK repeat</keyword>
<name>A0A5N7CU83_9EURO</name>
<evidence type="ECO:0000256" key="2">
    <source>
        <dbReference type="ARBA" id="ARBA00023043"/>
    </source>
</evidence>
<dbReference type="InterPro" id="IPR002110">
    <property type="entry name" value="Ankyrin_rpt"/>
</dbReference>
<dbReference type="InterPro" id="IPR036770">
    <property type="entry name" value="Ankyrin_rpt-contain_sf"/>
</dbReference>
<accession>A0A5N7CU83</accession>
<feature type="repeat" description="ANK" evidence="3">
    <location>
        <begin position="77"/>
        <end position="109"/>
    </location>
</feature>
<gene>
    <name evidence="4" type="ORF">BDV37DRAFT_289649</name>
</gene>
<keyword evidence="1" id="KW-0677">Repeat</keyword>
<organism evidence="4 5">
    <name type="scientific">Aspergillus pseudonomiae</name>
    <dbReference type="NCBI Taxonomy" id="1506151"/>
    <lineage>
        <taxon>Eukaryota</taxon>
        <taxon>Fungi</taxon>
        <taxon>Dikarya</taxon>
        <taxon>Ascomycota</taxon>
        <taxon>Pezizomycotina</taxon>
        <taxon>Eurotiomycetes</taxon>
        <taxon>Eurotiomycetidae</taxon>
        <taxon>Eurotiales</taxon>
        <taxon>Aspergillaceae</taxon>
        <taxon>Aspergillus</taxon>
        <taxon>Aspergillus subgen. Circumdati</taxon>
    </lineage>
</organism>
<dbReference type="Proteomes" id="UP000325579">
    <property type="component" value="Unassembled WGS sequence"/>
</dbReference>
<sequence length="172" mass="19173">MFSKPRIPGGLQSAPKKGHLSDVQKYLDEGISPNLCNKKNKQGQERPLLVFAAINDHVHIIELLLKYGAKVDNIDTYGRTALSWAAEYGALDALKLLTEHGANINAEDKEWTTPLAWVAHAGTGDTQAVHDYLIPNRAKIEMHHSFLEILKHSLAAKCNWALFRLKGRVTNQ</sequence>
<dbReference type="Gene3D" id="1.25.40.20">
    <property type="entry name" value="Ankyrin repeat-containing domain"/>
    <property type="match status" value="1"/>
</dbReference>
<dbReference type="SMART" id="SM00248">
    <property type="entry name" value="ANK"/>
    <property type="match status" value="2"/>
</dbReference>
<dbReference type="GO" id="GO:0061629">
    <property type="term" value="F:RNA polymerase II-specific DNA-binding transcription factor binding"/>
    <property type="evidence" value="ECO:0007669"/>
    <property type="project" value="TreeGrafter"/>
</dbReference>
<evidence type="ECO:0000313" key="4">
    <source>
        <dbReference type="EMBL" id="KAE8397173.1"/>
    </source>
</evidence>
<dbReference type="EMBL" id="ML736914">
    <property type="protein sequence ID" value="KAE8397173.1"/>
    <property type="molecule type" value="Genomic_DNA"/>
</dbReference>
<dbReference type="PANTHER" id="PTHR24126">
    <property type="entry name" value="ANKYRIN REPEAT, PH AND SEC7 DOMAIN CONTAINING PROTEIN SECG-RELATED"/>
    <property type="match status" value="1"/>
</dbReference>
<dbReference type="PROSITE" id="PS50088">
    <property type="entry name" value="ANK_REPEAT"/>
    <property type="match status" value="2"/>
</dbReference>
<evidence type="ECO:0000256" key="3">
    <source>
        <dbReference type="PROSITE-ProRule" id="PRU00023"/>
    </source>
</evidence>
<reference evidence="4 5" key="1">
    <citation type="submission" date="2019-04" db="EMBL/GenBank/DDBJ databases">
        <authorList>
            <consortium name="DOE Joint Genome Institute"/>
            <person name="Mondo S."/>
            <person name="Kjaerbolling I."/>
            <person name="Vesth T."/>
            <person name="Frisvad J.C."/>
            <person name="Nybo J.L."/>
            <person name="Theobald S."/>
            <person name="Kildgaard S."/>
            <person name="Isbrandt T."/>
            <person name="Kuo A."/>
            <person name="Sato A."/>
            <person name="Lyhne E.K."/>
            <person name="Kogle M.E."/>
            <person name="Wiebenga A."/>
            <person name="Kun R.S."/>
            <person name="Lubbers R.J."/>
            <person name="Makela M.R."/>
            <person name="Barry K."/>
            <person name="Chovatia M."/>
            <person name="Clum A."/>
            <person name="Daum C."/>
            <person name="Haridas S."/>
            <person name="He G."/>
            <person name="LaButti K."/>
            <person name="Lipzen A."/>
            <person name="Riley R."/>
            <person name="Salamov A."/>
            <person name="Simmons B.A."/>
            <person name="Magnuson J.K."/>
            <person name="Henrissat B."/>
            <person name="Mortensen U.H."/>
            <person name="Larsen T.O."/>
            <person name="Devries R.P."/>
            <person name="Grigoriev I.V."/>
            <person name="Machida M."/>
            <person name="Baker S.E."/>
            <person name="Andersen M.R."/>
            <person name="Cantor M.N."/>
            <person name="Hua S.X."/>
        </authorList>
    </citation>
    <scope>NUCLEOTIDE SEQUENCE [LARGE SCALE GENOMIC DNA]</scope>
    <source>
        <strain evidence="4 5">CBS 119388</strain>
    </source>
</reference>
<proteinExistence type="predicted"/>
<protein>
    <submittedName>
        <fullName evidence="4">Ankyrin repeat-containing domain protein</fullName>
    </submittedName>
</protein>
<evidence type="ECO:0000256" key="1">
    <source>
        <dbReference type="ARBA" id="ARBA00022737"/>
    </source>
</evidence>
<dbReference type="OrthoDB" id="4807664at2759"/>